<gene>
    <name evidence="1" type="ORF">WLH_02900</name>
</gene>
<dbReference type="AlphaFoldDB" id="A0A192CEM7"/>
<name>A0A192CEM7_ECO25</name>
<accession>A0A192CEM7</accession>
<evidence type="ECO:0000313" key="2">
    <source>
        <dbReference type="Proteomes" id="UP000183316"/>
    </source>
</evidence>
<sequence>MLIFNKEINQIKSLATIFFLLLLCDSFLHVLQKSMNRIKIQKKYRCSARIGG</sequence>
<dbReference type="Proteomes" id="UP000183316">
    <property type="component" value="Chromosome"/>
</dbReference>
<protein>
    <submittedName>
        <fullName evidence="1">Uncharacterized protein</fullName>
    </submittedName>
</protein>
<proteinExistence type="predicted"/>
<reference evidence="1 2" key="1">
    <citation type="submission" date="2016-03" db="EMBL/GenBank/DDBJ databases">
        <title>Genome Sequence and Comparative Pathogenic Determinants of Uropathogenic Escherichia coli O25b:H4, a Clinical Isolate from Saudi Arabia.</title>
        <authorList>
            <person name="Alyamani E.A.J."/>
            <person name="Khiyami M.A."/>
            <person name="Booq R.Y."/>
            <person name="Bahwerth F.S."/>
            <person name="Vaisvil B."/>
            <person name="Schmitt D.P."/>
            <person name="Kapatral V."/>
        </authorList>
    </citation>
    <scope>NUCLEOTIDE SEQUENCE [LARGE SCALE GENOMIC DNA]</scope>
    <source>
        <strain evidence="1 2">O25b:H4</strain>
    </source>
</reference>
<evidence type="ECO:0000313" key="1">
    <source>
        <dbReference type="EMBL" id="ANK04161.1"/>
    </source>
</evidence>
<dbReference type="EMBL" id="CP015085">
    <property type="protein sequence ID" value="ANK04161.1"/>
    <property type="molecule type" value="Genomic_DNA"/>
</dbReference>
<organism evidence="1 2">
    <name type="scientific">Escherichia coli O25b:H4</name>
    <dbReference type="NCBI Taxonomy" id="941280"/>
    <lineage>
        <taxon>Bacteria</taxon>
        <taxon>Pseudomonadati</taxon>
        <taxon>Pseudomonadota</taxon>
        <taxon>Gammaproteobacteria</taxon>
        <taxon>Enterobacterales</taxon>
        <taxon>Enterobacteriaceae</taxon>
        <taxon>Escherichia</taxon>
    </lineage>
</organism>
<dbReference type="PATRIC" id="fig|941280.3.peg.2876"/>